<dbReference type="AlphaFoldDB" id="B0BYJ7"/>
<dbReference type="eggNOG" id="ENOG50348ED">
    <property type="taxonomic scope" value="Bacteria"/>
</dbReference>
<dbReference type="OrthoDB" id="286334at2"/>
<dbReference type="KEGG" id="amr:AM1_0838"/>
<keyword evidence="2" id="KW-1185">Reference proteome</keyword>
<gene>
    <name evidence="1" type="ordered locus">AM1_0838</name>
</gene>
<evidence type="ECO:0000313" key="1">
    <source>
        <dbReference type="EMBL" id="ABW25882.1"/>
    </source>
</evidence>
<dbReference type="EMBL" id="CP000828">
    <property type="protein sequence ID" value="ABW25882.1"/>
    <property type="molecule type" value="Genomic_DNA"/>
</dbReference>
<proteinExistence type="predicted"/>
<dbReference type="HOGENOM" id="CLU_2021650_0_0_3"/>
<accession>B0BYJ7</accession>
<sequence>MGHPLVDYNPNCRDDSSFISPLYLKWFNGPEICVFDSQIHGYHGEMNASAKFRGSGLPKVYLCSDCDHDWFHVLLQLNYWDACDELLEDEPDLPIQDYFCHAVFVGKCLQCGTMHTILDMDL</sequence>
<organism evidence="1 2">
    <name type="scientific">Acaryochloris marina (strain MBIC 11017)</name>
    <dbReference type="NCBI Taxonomy" id="329726"/>
    <lineage>
        <taxon>Bacteria</taxon>
        <taxon>Bacillati</taxon>
        <taxon>Cyanobacteriota</taxon>
        <taxon>Cyanophyceae</taxon>
        <taxon>Acaryochloridales</taxon>
        <taxon>Acaryochloridaceae</taxon>
        <taxon>Acaryochloris</taxon>
    </lineage>
</organism>
<dbReference type="Proteomes" id="UP000000268">
    <property type="component" value="Chromosome"/>
</dbReference>
<name>B0BYJ7_ACAM1</name>
<protein>
    <submittedName>
        <fullName evidence="1">Uncharacterized protein</fullName>
    </submittedName>
</protein>
<reference evidence="1 2" key="1">
    <citation type="journal article" date="2008" name="Proc. Natl. Acad. Sci. U.S.A.">
        <title>Niche adaptation and genome expansion in the chlorophyll d-producing cyanobacterium Acaryochloris marina.</title>
        <authorList>
            <person name="Swingley W.D."/>
            <person name="Chen M."/>
            <person name="Cheung P.C."/>
            <person name="Conrad A.L."/>
            <person name="Dejesa L.C."/>
            <person name="Hao J."/>
            <person name="Honchak B.M."/>
            <person name="Karbach L.E."/>
            <person name="Kurdoglu A."/>
            <person name="Lahiri S."/>
            <person name="Mastrian S.D."/>
            <person name="Miyashita H."/>
            <person name="Page L."/>
            <person name="Ramakrishna P."/>
            <person name="Satoh S."/>
            <person name="Sattley W.M."/>
            <person name="Shimada Y."/>
            <person name="Taylor H.L."/>
            <person name="Tomo T."/>
            <person name="Tsuchiya T."/>
            <person name="Wang Z.T."/>
            <person name="Raymond J."/>
            <person name="Mimuro M."/>
            <person name="Blankenship R.E."/>
            <person name="Touchman J.W."/>
        </authorList>
    </citation>
    <scope>NUCLEOTIDE SEQUENCE [LARGE SCALE GENOMIC DNA]</scope>
    <source>
        <strain evidence="2">MBIC 11017</strain>
    </source>
</reference>
<evidence type="ECO:0000313" key="2">
    <source>
        <dbReference type="Proteomes" id="UP000000268"/>
    </source>
</evidence>